<reference evidence="2 3" key="1">
    <citation type="submission" date="2019-07" db="EMBL/GenBank/DDBJ databases">
        <title>New Mycobacterium species.</title>
        <authorList>
            <person name="Tortoli E."/>
            <person name="Ghielmetti G."/>
            <person name="Friedel U."/>
            <person name="Trovato A."/>
        </authorList>
    </citation>
    <scope>NUCLEOTIDE SEQUENCE [LARGE SCALE GENOMIC DNA]</scope>
    <source>
        <strain evidence="2 3">16-83</strain>
    </source>
</reference>
<dbReference type="RefSeq" id="WP_144950470.1">
    <property type="nucleotide sequence ID" value="NZ_VMQU01000015.1"/>
</dbReference>
<comment type="caution">
    <text evidence="2">The sequence shown here is derived from an EMBL/GenBank/DDBJ whole genome shotgun (WGS) entry which is preliminary data.</text>
</comment>
<proteinExistence type="predicted"/>
<dbReference type="InterPro" id="IPR053853">
    <property type="entry name" value="FitA-like_RHH"/>
</dbReference>
<accession>A0A557XYK8</accession>
<dbReference type="SUPFAM" id="SSF47598">
    <property type="entry name" value="Ribbon-helix-helix"/>
    <property type="match status" value="1"/>
</dbReference>
<evidence type="ECO:0000313" key="3">
    <source>
        <dbReference type="Proteomes" id="UP000320513"/>
    </source>
</evidence>
<dbReference type="Proteomes" id="UP000320513">
    <property type="component" value="Unassembled WGS sequence"/>
</dbReference>
<dbReference type="EMBL" id="VMQU01000015">
    <property type="protein sequence ID" value="TVS91260.1"/>
    <property type="molecule type" value="Genomic_DNA"/>
</dbReference>
<organism evidence="2 3">
    <name type="scientific">Mycobacterium helveticum</name>
    <dbReference type="NCBI Taxonomy" id="2592811"/>
    <lineage>
        <taxon>Bacteria</taxon>
        <taxon>Bacillati</taxon>
        <taxon>Actinomycetota</taxon>
        <taxon>Actinomycetes</taxon>
        <taxon>Mycobacteriales</taxon>
        <taxon>Mycobacteriaceae</taxon>
        <taxon>Mycobacterium</taxon>
    </lineage>
</organism>
<dbReference type="InterPro" id="IPR010985">
    <property type="entry name" value="Ribbon_hlx_hlx"/>
</dbReference>
<dbReference type="OrthoDB" id="7107936at2"/>
<sequence length="76" mass="8499">MAVAIQIKDVPEEVRDALAARAEARGQSTQAYLRSLLEREYQAQRNRQLLEALASRRSLTMTAEEVAAVIRADRDG</sequence>
<dbReference type="GO" id="GO:0006355">
    <property type="term" value="P:regulation of DNA-templated transcription"/>
    <property type="evidence" value="ECO:0007669"/>
    <property type="project" value="InterPro"/>
</dbReference>
<feature type="domain" description="Antitoxin FitA-like ribbon-helix-helix" evidence="1">
    <location>
        <begin position="5"/>
        <end position="39"/>
    </location>
</feature>
<evidence type="ECO:0000259" key="1">
    <source>
        <dbReference type="Pfam" id="PF22513"/>
    </source>
</evidence>
<gene>
    <name evidence="2" type="ORF">FPZ47_05505</name>
</gene>
<dbReference type="Pfam" id="PF22513">
    <property type="entry name" value="FitA-like_RHH"/>
    <property type="match status" value="1"/>
</dbReference>
<protein>
    <recommendedName>
        <fullName evidence="1">Antitoxin FitA-like ribbon-helix-helix domain-containing protein</fullName>
    </recommendedName>
</protein>
<keyword evidence="3" id="KW-1185">Reference proteome</keyword>
<evidence type="ECO:0000313" key="2">
    <source>
        <dbReference type="EMBL" id="TVS91260.1"/>
    </source>
</evidence>
<dbReference type="AlphaFoldDB" id="A0A557XYK8"/>
<name>A0A557XYK8_9MYCO</name>